<dbReference type="PANTHER" id="PTHR31672:SF13">
    <property type="entry name" value="F-BOX PROTEIN CPR30-LIKE"/>
    <property type="match status" value="1"/>
</dbReference>
<gene>
    <name evidence="2" type="ORF">TIFTF001_019542</name>
</gene>
<sequence length="236" mass="27043">MMGSCNGLLCLEAHQCLYVMNPATRECKQIAKESKDSYSEGLAFGFGFDPKTNDYKLVRVMIPLPGVTYKAEVCSLRNNSWRLIAGTDSLMEGVIVDDMWRSRAVVKNAVYWCGALKGEVDYKPIGIVRFDLVNEVFKEIIRALASLQFRESCYYGYHCCVVKDCLSFAAMFEDDHSIELWVMKEYGLEGSWIKLYRLGLFHVLQNPRRWLSAFKVGFNGEAVVHEDRHLLVVRPR</sequence>
<evidence type="ECO:0000259" key="1">
    <source>
        <dbReference type="Pfam" id="PF07734"/>
    </source>
</evidence>
<dbReference type="InterPro" id="IPR017451">
    <property type="entry name" value="F-box-assoc_interact_dom"/>
</dbReference>
<proteinExistence type="predicted"/>
<dbReference type="AlphaFoldDB" id="A0AA88AX13"/>
<evidence type="ECO:0000313" key="3">
    <source>
        <dbReference type="Proteomes" id="UP001187192"/>
    </source>
</evidence>
<dbReference type="InterPro" id="IPR006527">
    <property type="entry name" value="F-box-assoc_dom_typ1"/>
</dbReference>
<evidence type="ECO:0000313" key="2">
    <source>
        <dbReference type="EMBL" id="GMN50376.1"/>
    </source>
</evidence>
<keyword evidence="3" id="KW-1185">Reference proteome</keyword>
<dbReference type="EMBL" id="BTGU01000033">
    <property type="protein sequence ID" value="GMN50376.1"/>
    <property type="molecule type" value="Genomic_DNA"/>
</dbReference>
<dbReference type="Pfam" id="PF07734">
    <property type="entry name" value="FBA_1"/>
    <property type="match status" value="1"/>
</dbReference>
<protein>
    <recommendedName>
        <fullName evidence="1">F-box associated beta-propeller type 1 domain-containing protein</fullName>
    </recommendedName>
</protein>
<dbReference type="InterPro" id="IPR050796">
    <property type="entry name" value="SCF_F-box_component"/>
</dbReference>
<dbReference type="NCBIfam" id="TIGR01640">
    <property type="entry name" value="F_box_assoc_1"/>
    <property type="match status" value="1"/>
</dbReference>
<dbReference type="PANTHER" id="PTHR31672">
    <property type="entry name" value="BNACNNG10540D PROTEIN"/>
    <property type="match status" value="1"/>
</dbReference>
<organism evidence="2 3">
    <name type="scientific">Ficus carica</name>
    <name type="common">Common fig</name>
    <dbReference type="NCBI Taxonomy" id="3494"/>
    <lineage>
        <taxon>Eukaryota</taxon>
        <taxon>Viridiplantae</taxon>
        <taxon>Streptophyta</taxon>
        <taxon>Embryophyta</taxon>
        <taxon>Tracheophyta</taxon>
        <taxon>Spermatophyta</taxon>
        <taxon>Magnoliopsida</taxon>
        <taxon>eudicotyledons</taxon>
        <taxon>Gunneridae</taxon>
        <taxon>Pentapetalae</taxon>
        <taxon>rosids</taxon>
        <taxon>fabids</taxon>
        <taxon>Rosales</taxon>
        <taxon>Moraceae</taxon>
        <taxon>Ficeae</taxon>
        <taxon>Ficus</taxon>
    </lineage>
</organism>
<comment type="caution">
    <text evidence="2">The sequence shown here is derived from an EMBL/GenBank/DDBJ whole genome shotgun (WGS) entry which is preliminary data.</text>
</comment>
<accession>A0AA88AX13</accession>
<reference evidence="2" key="1">
    <citation type="submission" date="2023-07" db="EMBL/GenBank/DDBJ databases">
        <title>draft genome sequence of fig (Ficus carica).</title>
        <authorList>
            <person name="Takahashi T."/>
            <person name="Nishimura K."/>
        </authorList>
    </citation>
    <scope>NUCLEOTIDE SEQUENCE</scope>
</reference>
<feature type="domain" description="F-box associated beta-propeller type 1" evidence="1">
    <location>
        <begin position="4"/>
        <end position="208"/>
    </location>
</feature>
<dbReference type="Proteomes" id="UP001187192">
    <property type="component" value="Unassembled WGS sequence"/>
</dbReference>
<name>A0AA88AX13_FICCA</name>